<evidence type="ECO:0000256" key="3">
    <source>
        <dbReference type="ARBA" id="ARBA00023242"/>
    </source>
</evidence>
<keyword evidence="2 6" id="KW-0378">Hydrolase</keyword>
<evidence type="ECO:0000313" key="11">
    <source>
        <dbReference type="Proteomes" id="UP000007879"/>
    </source>
</evidence>
<evidence type="ECO:0000256" key="7">
    <source>
        <dbReference type="SAM" id="MobiDB-lite"/>
    </source>
</evidence>
<feature type="compositionally biased region" description="Pro residues" evidence="7">
    <location>
        <begin position="299"/>
        <end position="327"/>
    </location>
</feature>
<organism evidence="10">
    <name type="scientific">Amphimedon queenslandica</name>
    <name type="common">Sponge</name>
    <dbReference type="NCBI Taxonomy" id="400682"/>
    <lineage>
        <taxon>Eukaryota</taxon>
        <taxon>Metazoa</taxon>
        <taxon>Porifera</taxon>
        <taxon>Demospongiae</taxon>
        <taxon>Heteroscleromorpha</taxon>
        <taxon>Haplosclerida</taxon>
        <taxon>Niphatidae</taxon>
        <taxon>Amphimedon</taxon>
    </lineage>
</organism>
<evidence type="ECO:0000256" key="6">
    <source>
        <dbReference type="RuleBase" id="RU366066"/>
    </source>
</evidence>
<feature type="compositionally biased region" description="Basic and acidic residues" evidence="7">
    <location>
        <begin position="804"/>
        <end position="816"/>
    </location>
</feature>
<dbReference type="InterPro" id="IPR001357">
    <property type="entry name" value="BRCT_dom"/>
</dbReference>
<dbReference type="OrthoDB" id="10249888at2759"/>
<dbReference type="SUPFAM" id="SSF56784">
    <property type="entry name" value="HAD-like"/>
    <property type="match status" value="1"/>
</dbReference>
<feature type="domain" description="FCP1 homology" evidence="9">
    <location>
        <begin position="145"/>
        <end position="308"/>
    </location>
</feature>
<feature type="compositionally biased region" description="Low complexity" evidence="7">
    <location>
        <begin position="369"/>
        <end position="379"/>
    </location>
</feature>
<feature type="compositionally biased region" description="Basic residues" evidence="7">
    <location>
        <begin position="789"/>
        <end position="803"/>
    </location>
</feature>
<feature type="compositionally biased region" description="Acidic residues" evidence="7">
    <location>
        <begin position="545"/>
        <end position="554"/>
    </location>
</feature>
<keyword evidence="3 6" id="KW-0539">Nucleus</keyword>
<dbReference type="STRING" id="400682.A0A1X7UMT9"/>
<name>A0A1X7UMT9_AMPQE</name>
<reference evidence="10" key="2">
    <citation type="submission" date="2017-05" db="UniProtKB">
        <authorList>
            <consortium name="EnsemblMetazoa"/>
        </authorList>
    </citation>
    <scope>IDENTIFICATION</scope>
</reference>
<dbReference type="PANTHER" id="PTHR23081:SF36">
    <property type="entry name" value="RNA POLYMERASE II SUBUNIT A C-TERMINAL DOMAIN PHOSPHATASE"/>
    <property type="match status" value="1"/>
</dbReference>
<sequence>MHQERRGDEVLTLSLPVGAKVLSWKVLVGSRVKKGLSLCTYSTNTTDVKTLVSPLIGIIDTINVKEGDTVSSADVSVVSVRYCDHSVVALDLCAFCGLDLRSISSVSDRGTEDHANVSMLHGMPQVKVNKKEAQRLGNLDKECLLKNRKLALIIDLDQTLIHTSIDRNIERGLPDVHSFTLPGHSCVYHCRLRPYVREFLNHISQYYELHVATMGTRDYADAITKILDQEKKLFSHRVISRNELLDPHSKAVRLKSVFPCGDEMVAIMDDRGDVWGHRPNLIHVKAYVFFAGTDDINAPPLPPPTAPPTHHPPPTAPPTHHPPPTAPPTHHHPPPSTAPPTSTIPPPNSLSDHPPQGEDHHSNVSSLPSNSNSNNNTDKGGNGNGNKDGKNNQTGGATGGPTNTTSAPPLSPPSTTNTTAASITNTAASTATPTTASSSTVGAAPGSSDEARGQANGGKDGSSSSQPLPSSSTVNEDRATHTTAIVYDGGANNETVSGSDAISDAMVVSTTDDPASSSIPPGDETHHLADYNVSSSSSSSSSSDSSDDEEEESMDTTPSTLAQNHPQPPTVPEPSPPDTAMEVHAKPRPVINDPDKFLVYLQDLLERIHETFYKEYDEMKREEEENKGGRDTGSESLSSPDLKVIIPSLRKSVFSGLRLLFTGIIPTNMNPEKSREWNTTRAFGGEIHSTLVTTPAPDDEHTTHIIVGKKDTDKYKQALRIPGIEIVSPEWFWDCAERWKRLDEDEYRLDGERKVELKQETSETKLQDNKKVNDVKRRKGRREEEKDSKGKRKMTPPRQKAKLRHDTTPPPFERKFSVSSAELELMEAEIDAELETDDDEDDDERIGSYIQPVKDEDEDSFNAYLGLEEPSQSRSSSRKRKRIPDDDPCSSDSVSDSTSDDSDDELSALLEFT</sequence>
<keyword evidence="11" id="KW-1185">Reference proteome</keyword>
<comment type="function">
    <text evidence="6">This promotes the activity of RNA polymerase II.</text>
</comment>
<evidence type="ECO:0000259" key="9">
    <source>
        <dbReference type="PROSITE" id="PS50969"/>
    </source>
</evidence>
<protein>
    <recommendedName>
        <fullName evidence="6">RNA polymerase II subunit A C-terminal domain phosphatase</fullName>
        <ecNumber evidence="6">3.1.3.16</ecNumber>
    </recommendedName>
</protein>
<dbReference type="KEGG" id="aqu:100639785"/>
<evidence type="ECO:0000313" key="10">
    <source>
        <dbReference type="EnsemblMetazoa" id="Aqu2.1.28971_001"/>
    </source>
</evidence>
<dbReference type="GO" id="GO:0008420">
    <property type="term" value="F:RNA polymerase II CTD heptapeptide repeat phosphatase activity"/>
    <property type="evidence" value="ECO:0007669"/>
    <property type="project" value="UniProtKB-UniRule"/>
</dbReference>
<proteinExistence type="predicted"/>
<dbReference type="PROSITE" id="PS50969">
    <property type="entry name" value="FCP1"/>
    <property type="match status" value="1"/>
</dbReference>
<feature type="compositionally biased region" description="Low complexity" evidence="7">
    <location>
        <begin position="391"/>
        <end position="448"/>
    </location>
</feature>
<feature type="domain" description="BRCT" evidence="8">
    <location>
        <begin position="649"/>
        <end position="749"/>
    </location>
</feature>
<dbReference type="PROSITE" id="PS50172">
    <property type="entry name" value="BRCT"/>
    <property type="match status" value="1"/>
</dbReference>
<dbReference type="CDD" id="cd07521">
    <property type="entry name" value="HAD_FCP1-like"/>
    <property type="match status" value="1"/>
</dbReference>
<dbReference type="Gene3D" id="3.40.50.1000">
    <property type="entry name" value="HAD superfamily/HAD-like"/>
    <property type="match status" value="1"/>
</dbReference>
<dbReference type="EC" id="3.1.3.16" evidence="6"/>
<comment type="catalytic activity">
    <reaction evidence="5 6">
        <text>O-phospho-L-threonyl-[protein] + H2O = L-threonyl-[protein] + phosphate</text>
        <dbReference type="Rhea" id="RHEA:47004"/>
        <dbReference type="Rhea" id="RHEA-COMP:11060"/>
        <dbReference type="Rhea" id="RHEA-COMP:11605"/>
        <dbReference type="ChEBI" id="CHEBI:15377"/>
        <dbReference type="ChEBI" id="CHEBI:30013"/>
        <dbReference type="ChEBI" id="CHEBI:43474"/>
        <dbReference type="ChEBI" id="CHEBI:61977"/>
        <dbReference type="EC" id="3.1.3.16"/>
    </reaction>
</comment>
<reference evidence="11" key="1">
    <citation type="journal article" date="2010" name="Nature">
        <title>The Amphimedon queenslandica genome and the evolution of animal complexity.</title>
        <authorList>
            <person name="Srivastava M."/>
            <person name="Simakov O."/>
            <person name="Chapman J."/>
            <person name="Fahey B."/>
            <person name="Gauthier M.E."/>
            <person name="Mitros T."/>
            <person name="Richards G.S."/>
            <person name="Conaco C."/>
            <person name="Dacre M."/>
            <person name="Hellsten U."/>
            <person name="Larroux C."/>
            <person name="Putnam N.H."/>
            <person name="Stanke M."/>
            <person name="Adamska M."/>
            <person name="Darling A."/>
            <person name="Degnan S.M."/>
            <person name="Oakley T.H."/>
            <person name="Plachetzki D.C."/>
            <person name="Zhai Y."/>
            <person name="Adamski M."/>
            <person name="Calcino A."/>
            <person name="Cummins S.F."/>
            <person name="Goodstein D.M."/>
            <person name="Harris C."/>
            <person name="Jackson D.J."/>
            <person name="Leys S.P."/>
            <person name="Shu S."/>
            <person name="Woodcroft B.J."/>
            <person name="Vervoort M."/>
            <person name="Kosik K.S."/>
            <person name="Manning G."/>
            <person name="Degnan B.M."/>
            <person name="Rokhsar D.S."/>
        </authorList>
    </citation>
    <scope>NUCLEOTIDE SEQUENCE [LARGE SCALE GENOMIC DNA]</scope>
</reference>
<dbReference type="InterPro" id="IPR036420">
    <property type="entry name" value="BRCT_dom_sf"/>
</dbReference>
<dbReference type="SMART" id="SM00577">
    <property type="entry name" value="CPDc"/>
    <property type="match status" value="1"/>
</dbReference>
<dbReference type="InterPro" id="IPR011947">
    <property type="entry name" value="FCP1_euk"/>
</dbReference>
<feature type="compositionally biased region" description="Polar residues" evidence="7">
    <location>
        <begin position="555"/>
        <end position="565"/>
    </location>
</feature>
<feature type="region of interest" description="Disordered" evidence="7">
    <location>
        <begin position="619"/>
        <end position="639"/>
    </location>
</feature>
<comment type="catalytic activity">
    <reaction evidence="4 6">
        <text>O-phospho-L-seryl-[protein] + H2O = L-seryl-[protein] + phosphate</text>
        <dbReference type="Rhea" id="RHEA:20629"/>
        <dbReference type="Rhea" id="RHEA-COMP:9863"/>
        <dbReference type="Rhea" id="RHEA-COMP:11604"/>
        <dbReference type="ChEBI" id="CHEBI:15377"/>
        <dbReference type="ChEBI" id="CHEBI:29999"/>
        <dbReference type="ChEBI" id="CHEBI:43474"/>
        <dbReference type="ChEBI" id="CHEBI:83421"/>
        <dbReference type="EC" id="3.1.3.16"/>
    </reaction>
</comment>
<dbReference type="PANTHER" id="PTHR23081">
    <property type="entry name" value="RNA POLYMERASE II CTD PHOSPHATASE"/>
    <property type="match status" value="1"/>
</dbReference>
<evidence type="ECO:0000256" key="5">
    <source>
        <dbReference type="ARBA" id="ARBA00048336"/>
    </source>
</evidence>
<accession>A0A1X7UMT9</accession>
<feature type="compositionally biased region" description="Low complexity" evidence="7">
    <location>
        <begin position="462"/>
        <end position="472"/>
    </location>
</feature>
<dbReference type="InterPro" id="IPR023214">
    <property type="entry name" value="HAD_sf"/>
</dbReference>
<dbReference type="Gene3D" id="3.40.50.10190">
    <property type="entry name" value="BRCT domain"/>
    <property type="match status" value="1"/>
</dbReference>
<dbReference type="InterPro" id="IPR004274">
    <property type="entry name" value="FCP1_dom"/>
</dbReference>
<dbReference type="InterPro" id="IPR039189">
    <property type="entry name" value="Fcp1"/>
</dbReference>
<dbReference type="EnsemblMetazoa" id="Aqu2.1.28971_001">
    <property type="protein sequence ID" value="Aqu2.1.28971_001"/>
    <property type="gene ID" value="Aqu2.1.28971"/>
</dbReference>
<dbReference type="EnsemblMetazoa" id="XM_019997800.1">
    <property type="protein sequence ID" value="XP_019853359.1"/>
    <property type="gene ID" value="LOC100639785"/>
</dbReference>
<dbReference type="InParanoid" id="A0A1X7UMT9"/>
<feature type="compositionally biased region" description="Low complexity" evidence="7">
    <location>
        <begin position="534"/>
        <end position="544"/>
    </location>
</feature>
<evidence type="ECO:0000259" key="8">
    <source>
        <dbReference type="PROSITE" id="PS50172"/>
    </source>
</evidence>
<evidence type="ECO:0000256" key="2">
    <source>
        <dbReference type="ARBA" id="ARBA00022801"/>
    </source>
</evidence>
<feature type="compositionally biased region" description="Pro residues" evidence="7">
    <location>
        <begin position="334"/>
        <end position="348"/>
    </location>
</feature>
<evidence type="ECO:0000256" key="4">
    <source>
        <dbReference type="ARBA" id="ARBA00047761"/>
    </source>
</evidence>
<dbReference type="eggNOG" id="KOG0323">
    <property type="taxonomic scope" value="Eukaryota"/>
</dbReference>
<dbReference type="NCBIfam" id="TIGR02250">
    <property type="entry name" value="FCP1_euk"/>
    <property type="match status" value="1"/>
</dbReference>
<dbReference type="SUPFAM" id="SSF52113">
    <property type="entry name" value="BRCT domain"/>
    <property type="match status" value="1"/>
</dbReference>
<feature type="compositionally biased region" description="Polar residues" evidence="7">
    <location>
        <begin position="508"/>
        <end position="519"/>
    </location>
</feature>
<feature type="compositionally biased region" description="Basic and acidic residues" evidence="7">
    <location>
        <begin position="619"/>
        <end position="633"/>
    </location>
</feature>
<dbReference type="Gene3D" id="2.40.50.100">
    <property type="match status" value="1"/>
</dbReference>
<dbReference type="InterPro" id="IPR036412">
    <property type="entry name" value="HAD-like_sf"/>
</dbReference>
<evidence type="ECO:0000256" key="1">
    <source>
        <dbReference type="ARBA" id="ARBA00004123"/>
    </source>
</evidence>
<feature type="region of interest" description="Disordered" evidence="7">
    <location>
        <begin position="298"/>
        <end position="591"/>
    </location>
</feature>
<feature type="compositionally biased region" description="Basic and acidic residues" evidence="7">
    <location>
        <begin position="760"/>
        <end position="788"/>
    </location>
</feature>
<dbReference type="SMART" id="SM00292">
    <property type="entry name" value="BRCT"/>
    <property type="match status" value="1"/>
</dbReference>
<dbReference type="CDD" id="cd17729">
    <property type="entry name" value="BRCT_CTDP1"/>
    <property type="match status" value="1"/>
</dbReference>
<dbReference type="AlphaFoldDB" id="A0A1X7UMT9"/>
<dbReference type="GO" id="GO:0005634">
    <property type="term" value="C:nucleus"/>
    <property type="evidence" value="ECO:0007669"/>
    <property type="project" value="UniProtKB-SubCell"/>
</dbReference>
<feature type="region of interest" description="Disordered" evidence="7">
    <location>
        <begin position="760"/>
        <end position="913"/>
    </location>
</feature>
<dbReference type="Proteomes" id="UP000007879">
    <property type="component" value="Unassembled WGS sequence"/>
</dbReference>
<dbReference type="Pfam" id="PF03031">
    <property type="entry name" value="NIF"/>
    <property type="match status" value="1"/>
</dbReference>
<feature type="compositionally biased region" description="Pro residues" evidence="7">
    <location>
        <begin position="566"/>
        <end position="577"/>
    </location>
</feature>
<feature type="compositionally biased region" description="Acidic residues" evidence="7">
    <location>
        <begin position="824"/>
        <end position="844"/>
    </location>
</feature>
<comment type="subcellular location">
    <subcellularLocation>
        <location evidence="1 6">Nucleus</location>
    </subcellularLocation>
</comment>
<dbReference type="Pfam" id="PF00533">
    <property type="entry name" value="BRCT"/>
    <property type="match status" value="1"/>
</dbReference>
<gene>
    <name evidence="10" type="primary">100639785</name>
</gene>